<evidence type="ECO:0000313" key="3">
    <source>
        <dbReference type="EMBL" id="SHJ07516.1"/>
    </source>
</evidence>
<proteinExistence type="inferred from homology"/>
<name>A0A1M6GC72_9FIRM</name>
<reference evidence="3 4" key="1">
    <citation type="submission" date="2016-11" db="EMBL/GenBank/DDBJ databases">
        <authorList>
            <person name="Jaros S."/>
            <person name="Januszkiewicz K."/>
            <person name="Wedrychowicz H."/>
        </authorList>
    </citation>
    <scope>NUCLEOTIDE SEQUENCE [LARGE SCALE GENOMIC DNA]</scope>
    <source>
        <strain evidence="3 4">DSM 3074</strain>
    </source>
</reference>
<dbReference type="Gene3D" id="1.10.1220.10">
    <property type="entry name" value="Met repressor-like"/>
    <property type="match status" value="1"/>
</dbReference>
<dbReference type="PANTHER" id="PTHR38781">
    <property type="entry name" value="ANTITOXIN DINJ-RELATED"/>
    <property type="match status" value="1"/>
</dbReference>
<sequence>MPAVSTNIKIDPDVKEQAQNLFERLGMNLSTAINIFLRQAIREQAIPFRITDAQPTITLPPTRDDMSDKEFNAMMERGFYDIEQGKTSTLHETFEDLRKGINNG</sequence>
<dbReference type="Pfam" id="PF04221">
    <property type="entry name" value="RelB"/>
    <property type="match status" value="1"/>
</dbReference>
<keyword evidence="2" id="KW-1277">Toxin-antitoxin system</keyword>
<protein>
    <submittedName>
        <fullName evidence="3">DNA-damage-inducible protein J</fullName>
    </submittedName>
</protein>
<dbReference type="AlphaFoldDB" id="A0A1M6GC72"/>
<dbReference type="EMBL" id="FQYW01000029">
    <property type="protein sequence ID" value="SHJ07516.1"/>
    <property type="molecule type" value="Genomic_DNA"/>
</dbReference>
<gene>
    <name evidence="3" type="ORF">SAMN02745671_02595</name>
</gene>
<dbReference type="Proteomes" id="UP000191240">
    <property type="component" value="Unassembled WGS sequence"/>
</dbReference>
<accession>A0A1M6GC72</accession>
<evidence type="ECO:0000256" key="1">
    <source>
        <dbReference type="ARBA" id="ARBA00010562"/>
    </source>
</evidence>
<dbReference type="GO" id="GO:0006355">
    <property type="term" value="P:regulation of DNA-templated transcription"/>
    <property type="evidence" value="ECO:0007669"/>
    <property type="project" value="InterPro"/>
</dbReference>
<comment type="similarity">
    <text evidence="1">Belongs to the RelB/DinJ antitoxin family.</text>
</comment>
<dbReference type="GO" id="GO:0006351">
    <property type="term" value="P:DNA-templated transcription"/>
    <property type="evidence" value="ECO:0007669"/>
    <property type="project" value="TreeGrafter"/>
</dbReference>
<evidence type="ECO:0000313" key="4">
    <source>
        <dbReference type="Proteomes" id="UP000191240"/>
    </source>
</evidence>
<dbReference type="InterPro" id="IPR007337">
    <property type="entry name" value="RelB/DinJ"/>
</dbReference>
<dbReference type="OrthoDB" id="9804867at2"/>
<dbReference type="NCBIfam" id="TIGR02384">
    <property type="entry name" value="RelB_DinJ"/>
    <property type="match status" value="1"/>
</dbReference>
<dbReference type="RefSeq" id="WP_080326300.1">
    <property type="nucleotide sequence ID" value="NZ_FQYW01000029.1"/>
</dbReference>
<dbReference type="InterPro" id="IPR013321">
    <property type="entry name" value="Arc_rbn_hlx_hlx"/>
</dbReference>
<evidence type="ECO:0000256" key="2">
    <source>
        <dbReference type="ARBA" id="ARBA00022649"/>
    </source>
</evidence>
<dbReference type="PANTHER" id="PTHR38781:SF1">
    <property type="entry name" value="ANTITOXIN DINJ-RELATED"/>
    <property type="match status" value="1"/>
</dbReference>
<organism evidence="3 4">
    <name type="scientific">Anaerovibrio lipolyticus DSM 3074</name>
    <dbReference type="NCBI Taxonomy" id="1120997"/>
    <lineage>
        <taxon>Bacteria</taxon>
        <taxon>Bacillati</taxon>
        <taxon>Bacillota</taxon>
        <taxon>Negativicutes</taxon>
        <taxon>Selenomonadales</taxon>
        <taxon>Selenomonadaceae</taxon>
        <taxon>Anaerovibrio</taxon>
    </lineage>
</organism>